<evidence type="ECO:0000259" key="2">
    <source>
        <dbReference type="PROSITE" id="PS50110"/>
    </source>
</evidence>
<evidence type="ECO:0000256" key="1">
    <source>
        <dbReference type="PROSITE-ProRule" id="PRU00169"/>
    </source>
</evidence>
<dbReference type="AlphaFoldDB" id="A0A161SBI4"/>
<dbReference type="Gene3D" id="3.40.50.2300">
    <property type="match status" value="1"/>
</dbReference>
<dbReference type="RefSeq" id="WP_038984646.1">
    <property type="nucleotide sequence ID" value="NZ_JWJO01000005.1"/>
</dbReference>
<dbReference type="OrthoDB" id="2168082at2"/>
<dbReference type="PANTHER" id="PTHR37299">
    <property type="entry name" value="TRANSCRIPTIONAL REGULATOR-RELATED"/>
    <property type="match status" value="1"/>
</dbReference>
<feature type="domain" description="HTH LytTR-type" evidence="3">
    <location>
        <begin position="134"/>
        <end position="211"/>
    </location>
</feature>
<feature type="domain" description="Response regulatory" evidence="2">
    <location>
        <begin position="6"/>
        <end position="122"/>
    </location>
</feature>
<dbReference type="InterPro" id="IPR046947">
    <property type="entry name" value="LytR-like"/>
</dbReference>
<evidence type="ECO:0000313" key="5">
    <source>
        <dbReference type="Proteomes" id="UP000076630"/>
    </source>
</evidence>
<dbReference type="SUPFAM" id="SSF52172">
    <property type="entry name" value="CheY-like"/>
    <property type="match status" value="1"/>
</dbReference>
<keyword evidence="1" id="KW-0597">Phosphoprotein</keyword>
<dbReference type="Gene3D" id="2.40.50.1020">
    <property type="entry name" value="LytTr DNA-binding domain"/>
    <property type="match status" value="1"/>
</dbReference>
<keyword evidence="5" id="KW-1185">Reference proteome</keyword>
<dbReference type="InterPro" id="IPR007492">
    <property type="entry name" value="LytTR_DNA-bd_dom"/>
</dbReference>
<dbReference type="PROSITE" id="PS50930">
    <property type="entry name" value="HTH_LYTTR"/>
    <property type="match status" value="1"/>
</dbReference>
<dbReference type="Pfam" id="PF04397">
    <property type="entry name" value="LytTR"/>
    <property type="match status" value="1"/>
</dbReference>
<dbReference type="GO" id="GO:0000156">
    <property type="term" value="F:phosphorelay response regulator activity"/>
    <property type="evidence" value="ECO:0007669"/>
    <property type="project" value="InterPro"/>
</dbReference>
<dbReference type="EMBL" id="LQNU01000071">
    <property type="protein sequence ID" value="KZE77475.1"/>
    <property type="molecule type" value="Genomic_DNA"/>
</dbReference>
<gene>
    <name evidence="4" type="ORF">AV926_14450</name>
</gene>
<sequence>MLNELVVLVVDDEPKVAEVLKTIIEKKVNYQERIIVHTAASVQEAVKQVQAFLPDIVFLDIHMPEEDGFELFNYVDKNTFEVVFTTAYDQYAIEAINKYDCMKYLLKPIGIQDVQNVFDKYKELEGYQYFYKVIKNNQKRYMVRVDDIVYCKAADNYCEIYLKDQKYLISKTLKNVEDKIKHKNFIRVNRSYLVNVDYIDYIDKETNIIHFKEIITVNNEETDNVITVAASVMKDLNNLNL</sequence>
<accession>A0A161SBI4</accession>
<comment type="caution">
    <text evidence="4">The sequence shown here is derived from an EMBL/GenBank/DDBJ whole genome shotgun (WGS) entry which is preliminary data.</text>
</comment>
<reference evidence="4 5" key="1">
    <citation type="submission" date="2016-01" db="EMBL/GenBank/DDBJ databases">
        <title>Whole genome sequencing of Myroides marinus L41.</title>
        <authorList>
            <person name="Hong K.W."/>
        </authorList>
    </citation>
    <scope>NUCLEOTIDE SEQUENCE [LARGE SCALE GENOMIC DNA]</scope>
    <source>
        <strain evidence="4 5">L41</strain>
    </source>
</reference>
<feature type="modified residue" description="4-aspartylphosphate" evidence="1">
    <location>
        <position position="60"/>
    </location>
</feature>
<dbReference type="GO" id="GO:0003677">
    <property type="term" value="F:DNA binding"/>
    <property type="evidence" value="ECO:0007669"/>
    <property type="project" value="InterPro"/>
</dbReference>
<evidence type="ECO:0000313" key="4">
    <source>
        <dbReference type="EMBL" id="KZE77475.1"/>
    </source>
</evidence>
<evidence type="ECO:0000259" key="3">
    <source>
        <dbReference type="PROSITE" id="PS50930"/>
    </source>
</evidence>
<dbReference type="Pfam" id="PF00072">
    <property type="entry name" value="Response_reg"/>
    <property type="match status" value="1"/>
</dbReference>
<proteinExistence type="predicted"/>
<dbReference type="Proteomes" id="UP000076630">
    <property type="component" value="Unassembled WGS sequence"/>
</dbReference>
<organism evidence="4 5">
    <name type="scientific">Myroides marinus</name>
    <dbReference type="NCBI Taxonomy" id="703342"/>
    <lineage>
        <taxon>Bacteria</taxon>
        <taxon>Pseudomonadati</taxon>
        <taxon>Bacteroidota</taxon>
        <taxon>Flavobacteriia</taxon>
        <taxon>Flavobacteriales</taxon>
        <taxon>Flavobacteriaceae</taxon>
        <taxon>Myroides</taxon>
    </lineage>
</organism>
<dbReference type="InterPro" id="IPR011006">
    <property type="entry name" value="CheY-like_superfamily"/>
</dbReference>
<dbReference type="InterPro" id="IPR001789">
    <property type="entry name" value="Sig_transdc_resp-reg_receiver"/>
</dbReference>
<dbReference type="SMART" id="SM00850">
    <property type="entry name" value="LytTR"/>
    <property type="match status" value="1"/>
</dbReference>
<name>A0A161SBI4_9FLAO</name>
<protein>
    <submittedName>
        <fullName evidence="4">LytTR family transcriptional regulator</fullName>
    </submittedName>
</protein>
<dbReference type="SMART" id="SM00448">
    <property type="entry name" value="REC"/>
    <property type="match status" value="1"/>
</dbReference>
<dbReference type="PROSITE" id="PS50110">
    <property type="entry name" value="RESPONSE_REGULATORY"/>
    <property type="match status" value="1"/>
</dbReference>
<dbReference type="PANTHER" id="PTHR37299:SF1">
    <property type="entry name" value="STAGE 0 SPORULATION PROTEIN A HOMOLOG"/>
    <property type="match status" value="1"/>
</dbReference>